<proteinExistence type="predicted"/>
<name>A0A0H5RF05_9EUKA</name>
<feature type="non-terminal residue" evidence="1">
    <location>
        <position position="1"/>
    </location>
</feature>
<protein>
    <submittedName>
        <fullName evidence="1">Uncharacterized protein</fullName>
    </submittedName>
</protein>
<accession>A0A0H5RF05</accession>
<organism evidence="1">
    <name type="scientific">Spongospora subterranea</name>
    <dbReference type="NCBI Taxonomy" id="70186"/>
    <lineage>
        <taxon>Eukaryota</taxon>
        <taxon>Sar</taxon>
        <taxon>Rhizaria</taxon>
        <taxon>Endomyxa</taxon>
        <taxon>Phytomyxea</taxon>
        <taxon>Plasmodiophorida</taxon>
        <taxon>Plasmodiophoridae</taxon>
        <taxon>Spongospora</taxon>
    </lineage>
</organism>
<dbReference type="AlphaFoldDB" id="A0A0H5RF05"/>
<feature type="non-terminal residue" evidence="1">
    <location>
        <position position="163"/>
    </location>
</feature>
<reference evidence="1" key="1">
    <citation type="submission" date="2015-04" db="EMBL/GenBank/DDBJ databases">
        <title>The genome sequence of the plant pathogenic Rhizarian Plasmodiophora brassicae reveals insights in its biotrophic life cycle and the origin of chitin synthesis.</title>
        <authorList>
            <person name="Schwelm A."/>
            <person name="Fogelqvist J."/>
            <person name="Knaust A."/>
            <person name="Julke S."/>
            <person name="Lilja T."/>
            <person name="Dhandapani V."/>
            <person name="Bonilla-Rosso G."/>
            <person name="Karlsson M."/>
            <person name="Shevchenko A."/>
            <person name="Choi S.R."/>
            <person name="Kim H.G."/>
            <person name="Park J.Y."/>
            <person name="Lim Y.P."/>
            <person name="Ludwig-Muller J."/>
            <person name="Dixelius C."/>
        </authorList>
    </citation>
    <scope>NUCLEOTIDE SEQUENCE</scope>
    <source>
        <tissue evidence="1">Potato root galls</tissue>
    </source>
</reference>
<evidence type="ECO:0000313" key="1">
    <source>
        <dbReference type="EMBL" id="CRZ07209.1"/>
    </source>
</evidence>
<dbReference type="EMBL" id="HACM01006767">
    <property type="protein sequence ID" value="CRZ07209.1"/>
    <property type="molecule type" value="Transcribed_RNA"/>
</dbReference>
<sequence>EIESEDDGNQILDNDRKMHRQRILALANALHGSRQPELYSFLVEFDDLFRICLSPDPPMDVNPMTVELLATAVPFRFPQSRYAPLARQFLINVGQQLVDSNCLFSNPPAPFVPRANATSECSAPGQYRVTVDLRHRSIRSQIWFHADKGERLKASGKRVGRKI</sequence>